<dbReference type="InterPro" id="IPR040347">
    <property type="entry name" value="YBP1/2"/>
</dbReference>
<proteinExistence type="predicted"/>
<organism evidence="2 3">
    <name type="scientific">Penicillium oxalicum (strain 114-2 / CGMCC 5302)</name>
    <name type="common">Penicillium decumbens</name>
    <dbReference type="NCBI Taxonomy" id="933388"/>
    <lineage>
        <taxon>Eukaryota</taxon>
        <taxon>Fungi</taxon>
        <taxon>Dikarya</taxon>
        <taxon>Ascomycota</taxon>
        <taxon>Pezizomycotina</taxon>
        <taxon>Eurotiomycetes</taxon>
        <taxon>Eurotiomycetidae</taxon>
        <taxon>Eurotiales</taxon>
        <taxon>Aspergillaceae</taxon>
        <taxon>Penicillium</taxon>
    </lineage>
</organism>
<evidence type="ECO:0008006" key="4">
    <source>
        <dbReference type="Google" id="ProtNLM"/>
    </source>
</evidence>
<feature type="region of interest" description="Disordered" evidence="1">
    <location>
        <begin position="92"/>
        <end position="113"/>
    </location>
</feature>
<dbReference type="PhylomeDB" id="S7ZQ43"/>
<keyword evidence="3" id="KW-1185">Reference proteome</keyword>
<dbReference type="HOGENOM" id="CLU_011932_0_0_1"/>
<evidence type="ECO:0000313" key="3">
    <source>
        <dbReference type="Proteomes" id="UP000019376"/>
    </source>
</evidence>
<dbReference type="eggNOG" id="ENOG502QWJN">
    <property type="taxonomic scope" value="Eukaryota"/>
</dbReference>
<sequence length="661" mass="73695">MDQEDPLVKALPPATDYLTYLTLLEYQLTPERLPLLHHLLQDEKLTTNIGWDLVKLLLPMLPASTECLQDVARLGNPREVILRVCEALETLQPDDGDSDDVEDDQHQSRGGEASLPSHVLQFNCLVAMLSVLHQRLQAKRPSRFVATSLKAALEAYETMTCDETTLALLEFFRDLTPNKRPAPPPRAPSESSVVRVAQASAPDPEAEVQSPALSKDTEANLVRKLVQFGLLEMLKLYLLSFSGPMDPGMAWTVRMQEKLNPHLRLPSQSQMEAYGSIKELKERDMMMGRINSLSRDLGIDSNELLSIVSRSPESHAPPLDFDEPPEKVDDIHLERHGSLLLLAARGAGATLYKTSTNPMPALPVFPDLARIFSNFLGSSENLEEVAFGQPHALLDSLLALTVHSTQSQITTPSRDAEFAQFLMSLTACTARQSHGIVRQIPAAIFHSHPSSTTRFQIVRRILEDKRYLSIRDSAISWFKEELLDTKPSESQETVFHDPLWFWSIFPLLMQPVDVEDATAASKLVVSWSRLTQTEGPSLHSALNLYFLLLSSDDLRNRLQLEKTVKYFRSQVLNPLRQVFRAFENDLSSKGGDGLIEGAVGTDMCQAGLTRSAGLIGLTLDQIEELINEHFGTDDADLQKYTADEEASVEEIRKKTAGLELS</sequence>
<gene>
    <name evidence="2" type="ORF">PDE_07785</name>
</gene>
<evidence type="ECO:0000313" key="2">
    <source>
        <dbReference type="EMBL" id="EPS32825.1"/>
    </source>
</evidence>
<dbReference type="PANTHER" id="PTHR28020:SF1">
    <property type="entry name" value="YAP1-BINDING PROTEIN 1-RELATED"/>
    <property type="match status" value="1"/>
</dbReference>
<dbReference type="Pfam" id="PF08568">
    <property type="entry name" value="Kinetochor_Ybp2"/>
    <property type="match status" value="1"/>
</dbReference>
<accession>S7ZQ43</accession>
<reference evidence="2 3" key="1">
    <citation type="journal article" date="2013" name="PLoS ONE">
        <title>Genomic and secretomic analyses reveal unique features of the lignocellulolytic enzyme system of Penicillium decumbens.</title>
        <authorList>
            <person name="Liu G."/>
            <person name="Zhang L."/>
            <person name="Wei X."/>
            <person name="Zou G."/>
            <person name="Qin Y."/>
            <person name="Ma L."/>
            <person name="Li J."/>
            <person name="Zheng H."/>
            <person name="Wang S."/>
            <person name="Wang C."/>
            <person name="Xun L."/>
            <person name="Zhao G.-P."/>
            <person name="Zhou Z."/>
            <person name="Qu Y."/>
        </authorList>
    </citation>
    <scope>NUCLEOTIDE SEQUENCE [LARGE SCALE GENOMIC DNA]</scope>
    <source>
        <strain evidence="3">114-2 / CGMCC 5302</strain>
    </source>
</reference>
<name>S7ZQ43_PENO1</name>
<dbReference type="GO" id="GO:0005737">
    <property type="term" value="C:cytoplasm"/>
    <property type="evidence" value="ECO:0007669"/>
    <property type="project" value="TreeGrafter"/>
</dbReference>
<dbReference type="STRING" id="933388.S7ZQ43"/>
<protein>
    <recommendedName>
        <fullName evidence="4">YAP-binding/ALF4/Glomulin</fullName>
    </recommendedName>
</protein>
<dbReference type="AlphaFoldDB" id="S7ZQ43"/>
<dbReference type="InterPro" id="IPR013877">
    <property type="entry name" value="YAP-bd/ALF4/Glomulin"/>
</dbReference>
<dbReference type="EMBL" id="KB644414">
    <property type="protein sequence ID" value="EPS32825.1"/>
    <property type="molecule type" value="Genomic_DNA"/>
</dbReference>
<dbReference type="Proteomes" id="UP000019376">
    <property type="component" value="Unassembled WGS sequence"/>
</dbReference>
<dbReference type="PANTHER" id="PTHR28020">
    <property type="entry name" value="YAP1-BINDING PROTEIN 1-RELATED"/>
    <property type="match status" value="1"/>
</dbReference>
<dbReference type="OrthoDB" id="5396786at2759"/>
<feature type="compositionally biased region" description="Acidic residues" evidence="1">
    <location>
        <begin position="92"/>
        <end position="103"/>
    </location>
</feature>
<dbReference type="GO" id="GO:0034599">
    <property type="term" value="P:cellular response to oxidative stress"/>
    <property type="evidence" value="ECO:0007669"/>
    <property type="project" value="InterPro"/>
</dbReference>
<evidence type="ECO:0000256" key="1">
    <source>
        <dbReference type="SAM" id="MobiDB-lite"/>
    </source>
</evidence>